<dbReference type="Gene3D" id="1.10.10.10">
    <property type="entry name" value="Winged helix-like DNA-binding domain superfamily/Winged helix DNA-binding domain"/>
    <property type="match status" value="1"/>
</dbReference>
<reference evidence="1" key="1">
    <citation type="submission" date="2019-12" db="EMBL/GenBank/DDBJ databases">
        <title>Microbes associate with the intestines of laboratory mice.</title>
        <authorList>
            <person name="Navarre W."/>
            <person name="Wong E."/>
        </authorList>
    </citation>
    <scope>NUCLEOTIDE SEQUENCE</scope>
    <source>
        <strain evidence="1">NM79_F5</strain>
    </source>
</reference>
<sequence>MGFQRLYSSNDENNTVIINKDFFKALFINQCLKNNRTLSSVSLRLAALLLQELDDVEAKELPPRKRLAEYLQTSRTSVINALVQLEENNVIIRQVSIIQAIVGPSDEEKDRYYKIGQENLKQRKFNDKFLINRFYNQEYKPIDQQEFTKEIINYSNENLNNYITTECLVNKIQDLEKRIKKLEEKSI</sequence>
<proteinExistence type="predicted"/>
<dbReference type="Proteomes" id="UP000656077">
    <property type="component" value="Unassembled WGS sequence"/>
</dbReference>
<accession>A0A964RPN5</accession>
<dbReference type="SUPFAM" id="SSF46785">
    <property type="entry name" value="Winged helix' DNA-binding domain"/>
    <property type="match status" value="1"/>
</dbReference>
<dbReference type="InterPro" id="IPR036390">
    <property type="entry name" value="WH_DNA-bd_sf"/>
</dbReference>
<protein>
    <submittedName>
        <fullName evidence="1">Uncharacterized protein</fullName>
    </submittedName>
</protein>
<dbReference type="EMBL" id="WSRQ01000037">
    <property type="protein sequence ID" value="MVX65714.1"/>
    <property type="molecule type" value="Genomic_DNA"/>
</dbReference>
<dbReference type="RefSeq" id="WP_160360406.1">
    <property type="nucleotide sequence ID" value="NZ_WSRQ01000037.1"/>
</dbReference>
<name>A0A964RPN5_9CLOT</name>
<organism evidence="1 2">
    <name type="scientific">Clostridium chromiireducens</name>
    <dbReference type="NCBI Taxonomy" id="225345"/>
    <lineage>
        <taxon>Bacteria</taxon>
        <taxon>Bacillati</taxon>
        <taxon>Bacillota</taxon>
        <taxon>Clostridia</taxon>
        <taxon>Eubacteriales</taxon>
        <taxon>Clostridiaceae</taxon>
        <taxon>Clostridium</taxon>
    </lineage>
</organism>
<comment type="caution">
    <text evidence="1">The sequence shown here is derived from an EMBL/GenBank/DDBJ whole genome shotgun (WGS) entry which is preliminary data.</text>
</comment>
<dbReference type="InterPro" id="IPR036388">
    <property type="entry name" value="WH-like_DNA-bd_sf"/>
</dbReference>
<gene>
    <name evidence="1" type="ORF">GKZ28_18710</name>
</gene>
<evidence type="ECO:0000313" key="1">
    <source>
        <dbReference type="EMBL" id="MVX65714.1"/>
    </source>
</evidence>
<evidence type="ECO:0000313" key="2">
    <source>
        <dbReference type="Proteomes" id="UP000656077"/>
    </source>
</evidence>
<dbReference type="AlphaFoldDB" id="A0A964RPN5"/>